<organism evidence="3 4">
    <name type="scientific">Taxus chinensis</name>
    <name type="common">Chinese yew</name>
    <name type="synonym">Taxus wallichiana var. chinensis</name>
    <dbReference type="NCBI Taxonomy" id="29808"/>
    <lineage>
        <taxon>Eukaryota</taxon>
        <taxon>Viridiplantae</taxon>
        <taxon>Streptophyta</taxon>
        <taxon>Embryophyta</taxon>
        <taxon>Tracheophyta</taxon>
        <taxon>Spermatophyta</taxon>
        <taxon>Pinopsida</taxon>
        <taxon>Pinidae</taxon>
        <taxon>Conifers II</taxon>
        <taxon>Cupressales</taxon>
        <taxon>Taxaceae</taxon>
        <taxon>Taxus</taxon>
    </lineage>
</organism>
<feature type="domain" description="Methyltransferase" evidence="2">
    <location>
        <begin position="175"/>
        <end position="221"/>
    </location>
</feature>
<dbReference type="InterPro" id="IPR029063">
    <property type="entry name" value="SAM-dependent_MTases_sf"/>
</dbReference>
<dbReference type="OMA" id="WNRIYSE"/>
<evidence type="ECO:0000313" key="4">
    <source>
        <dbReference type="Proteomes" id="UP000824469"/>
    </source>
</evidence>
<name>A0AA38FG14_TAXCH</name>
<comment type="caution">
    <text evidence="3">The sequence shown here is derived from an EMBL/GenBank/DDBJ whole genome shotgun (WGS) entry which is preliminary data.</text>
</comment>
<sequence>MAAMANAATGRIFSTHILPTSKTANVWPQNYYLRPQNCSESTGIANLARPKSFSPKKRNTQISASSSEALTETAQILYSGFDKTAFALVGGGAIATVAAALSFADPEKRRKQQAAQAGGDEKEVVRKYFNTAGFDRWKRIYGETDDVNSVQLDIREGHAQTVEKVLQMVKKDGSSEGITVCDAGCGTGSLSIPLAMEGAVVYASDISSSMVEEAEKKTNELMGASCVGTTLVKPRFETKDLESLDGKYHTVACLDVLIHYPQDKAGRMIAHLASLAEKRLILSFAPKTLYYSVLKRIGELFPGPSKATRAYLHSEEDVEAALREAGWVVRRRDMTATKFYFSRLLEAVPAVSQ</sequence>
<dbReference type="Pfam" id="PF07109">
    <property type="entry name" value="Mg-por_mtran_C"/>
    <property type="match status" value="1"/>
</dbReference>
<dbReference type="Gene3D" id="3.40.50.150">
    <property type="entry name" value="Vaccinia Virus protein VP39"/>
    <property type="match status" value="1"/>
</dbReference>
<proteinExistence type="predicted"/>
<dbReference type="InterPro" id="IPR010251">
    <property type="entry name" value="Mg_prot_MeTrfase"/>
</dbReference>
<dbReference type="NCBIfam" id="TIGR02021">
    <property type="entry name" value="BchM-ChlM"/>
    <property type="match status" value="1"/>
</dbReference>
<dbReference type="PANTHER" id="PTHR43591:SF81">
    <property type="entry name" value="MAGNESIUM PROTOPORPHYRIN IX METHYLTRANSFERASE, CHLOROPLASTIC-RELATED"/>
    <property type="match status" value="1"/>
</dbReference>
<protein>
    <recommendedName>
        <fullName evidence="5">Magnesium protoporphyrin IX methyltransferase</fullName>
    </recommendedName>
</protein>
<reference evidence="3 4" key="1">
    <citation type="journal article" date="2021" name="Nat. Plants">
        <title>The Taxus genome provides insights into paclitaxel biosynthesis.</title>
        <authorList>
            <person name="Xiong X."/>
            <person name="Gou J."/>
            <person name="Liao Q."/>
            <person name="Li Y."/>
            <person name="Zhou Q."/>
            <person name="Bi G."/>
            <person name="Li C."/>
            <person name="Du R."/>
            <person name="Wang X."/>
            <person name="Sun T."/>
            <person name="Guo L."/>
            <person name="Liang H."/>
            <person name="Lu P."/>
            <person name="Wu Y."/>
            <person name="Zhang Z."/>
            <person name="Ro D.K."/>
            <person name="Shang Y."/>
            <person name="Huang S."/>
            <person name="Yan J."/>
        </authorList>
    </citation>
    <scope>NUCLEOTIDE SEQUENCE [LARGE SCALE GENOMIC DNA]</scope>
    <source>
        <strain evidence="3">Ta-2019</strain>
    </source>
</reference>
<evidence type="ECO:0008006" key="5">
    <source>
        <dbReference type="Google" id="ProtNLM"/>
    </source>
</evidence>
<dbReference type="PROSITE" id="PS51556">
    <property type="entry name" value="SAM_MT_MG_PIX"/>
    <property type="match status" value="1"/>
</dbReference>
<dbReference type="InterPro" id="IPR025714">
    <property type="entry name" value="Methyltranfer_dom"/>
</dbReference>
<dbReference type="PANTHER" id="PTHR43591">
    <property type="entry name" value="METHYLTRANSFERASE"/>
    <property type="match status" value="1"/>
</dbReference>
<dbReference type="InterPro" id="IPR010940">
    <property type="entry name" value="Mg_prot_MeTrfase_C"/>
</dbReference>
<dbReference type="Proteomes" id="UP000824469">
    <property type="component" value="Unassembled WGS sequence"/>
</dbReference>
<keyword evidence="4" id="KW-1185">Reference proteome</keyword>
<dbReference type="EMBL" id="JAHRHJ020000009">
    <property type="protein sequence ID" value="KAH9300938.1"/>
    <property type="molecule type" value="Genomic_DNA"/>
</dbReference>
<evidence type="ECO:0000313" key="3">
    <source>
        <dbReference type="EMBL" id="KAH9300938.1"/>
    </source>
</evidence>
<dbReference type="Pfam" id="PF13847">
    <property type="entry name" value="Methyltransf_31"/>
    <property type="match status" value="1"/>
</dbReference>
<dbReference type="GO" id="GO:0015995">
    <property type="term" value="P:chlorophyll biosynthetic process"/>
    <property type="evidence" value="ECO:0007669"/>
    <property type="project" value="InterPro"/>
</dbReference>
<feature type="domain" description="Magnesium-protoporphyrin IX methyltransferase C-terminal" evidence="1">
    <location>
        <begin position="253"/>
        <end position="348"/>
    </location>
</feature>
<gene>
    <name evidence="3" type="ORF">KI387_012521</name>
</gene>
<dbReference type="SUPFAM" id="SSF53335">
    <property type="entry name" value="S-adenosyl-L-methionine-dependent methyltransferases"/>
    <property type="match status" value="1"/>
</dbReference>
<dbReference type="GO" id="GO:0046406">
    <property type="term" value="F:magnesium protoporphyrin IX methyltransferase activity"/>
    <property type="evidence" value="ECO:0007669"/>
    <property type="project" value="InterPro"/>
</dbReference>
<evidence type="ECO:0000259" key="1">
    <source>
        <dbReference type="Pfam" id="PF07109"/>
    </source>
</evidence>
<evidence type="ECO:0000259" key="2">
    <source>
        <dbReference type="Pfam" id="PF13847"/>
    </source>
</evidence>
<accession>A0AA38FG14</accession>
<dbReference type="AlphaFoldDB" id="A0AA38FG14"/>
<dbReference type="CDD" id="cd02440">
    <property type="entry name" value="AdoMet_MTases"/>
    <property type="match status" value="1"/>
</dbReference>